<feature type="compositionally biased region" description="Low complexity" evidence="1">
    <location>
        <begin position="500"/>
        <end position="511"/>
    </location>
</feature>
<dbReference type="EMBL" id="FMCX01000002">
    <property type="protein sequence ID" value="SCE98140.1"/>
    <property type="molecule type" value="Genomic_DNA"/>
</dbReference>
<dbReference type="GO" id="GO:0008767">
    <property type="term" value="F:UDP-galactopyranose mutase activity"/>
    <property type="evidence" value="ECO:0007669"/>
    <property type="project" value="UniProtKB-EC"/>
</dbReference>
<feature type="compositionally biased region" description="Basic and acidic residues" evidence="1">
    <location>
        <begin position="468"/>
        <end position="480"/>
    </location>
</feature>
<gene>
    <name evidence="3" type="ORF">GA0070564_102422</name>
</gene>
<dbReference type="RefSeq" id="WP_091605883.1">
    <property type="nucleotide sequence ID" value="NZ_FMCX01000002.1"/>
</dbReference>
<dbReference type="PANTHER" id="PTHR21197">
    <property type="entry name" value="UDP-GALACTOPYRANOSE MUTASE"/>
    <property type="match status" value="1"/>
</dbReference>
<keyword evidence="3" id="KW-0413">Isomerase</keyword>
<dbReference type="EC" id="5.4.99.9" evidence="3"/>
<evidence type="ECO:0000259" key="2">
    <source>
        <dbReference type="Pfam" id="PF01593"/>
    </source>
</evidence>
<dbReference type="STRING" id="262898.GA0070564_102422"/>
<dbReference type="Proteomes" id="UP000199504">
    <property type="component" value="Unassembled WGS sequence"/>
</dbReference>
<feature type="compositionally biased region" description="Basic and acidic residues" evidence="1">
    <location>
        <begin position="512"/>
        <end position="528"/>
    </location>
</feature>
<keyword evidence="4" id="KW-1185">Reference proteome</keyword>
<dbReference type="InterPro" id="IPR002937">
    <property type="entry name" value="Amino_oxidase"/>
</dbReference>
<evidence type="ECO:0000313" key="4">
    <source>
        <dbReference type="Proteomes" id="UP000199504"/>
    </source>
</evidence>
<evidence type="ECO:0000256" key="1">
    <source>
        <dbReference type="SAM" id="MobiDB-lite"/>
    </source>
</evidence>
<dbReference type="Gene3D" id="3.50.50.60">
    <property type="entry name" value="FAD/NAD(P)-binding domain"/>
    <property type="match status" value="1"/>
</dbReference>
<evidence type="ECO:0000313" key="3">
    <source>
        <dbReference type="EMBL" id="SCE98140.1"/>
    </source>
</evidence>
<feature type="domain" description="Amine oxidase" evidence="2">
    <location>
        <begin position="15"/>
        <end position="379"/>
    </location>
</feature>
<feature type="compositionally biased region" description="Low complexity" evidence="1">
    <location>
        <begin position="532"/>
        <end position="555"/>
    </location>
</feature>
<accession>A0A1C4WPK2</accession>
<proteinExistence type="predicted"/>
<protein>
    <submittedName>
        <fullName evidence="3">UDP-galactopyranose mutase</fullName>
        <ecNumber evidence="3">5.4.99.9</ecNumber>
    </submittedName>
</protein>
<dbReference type="PANTHER" id="PTHR21197:SF0">
    <property type="entry name" value="UDP-GALACTOPYRANOSE MUTASE"/>
    <property type="match status" value="1"/>
</dbReference>
<dbReference type="GO" id="GO:0016491">
    <property type="term" value="F:oxidoreductase activity"/>
    <property type="evidence" value="ECO:0007669"/>
    <property type="project" value="InterPro"/>
</dbReference>
<dbReference type="GO" id="GO:0050660">
    <property type="term" value="F:flavin adenine dinucleotide binding"/>
    <property type="evidence" value="ECO:0007669"/>
    <property type="project" value="TreeGrafter"/>
</dbReference>
<dbReference type="OrthoDB" id="337830at2"/>
<dbReference type="InterPro" id="IPR036188">
    <property type="entry name" value="FAD/NAD-bd_sf"/>
</dbReference>
<dbReference type="NCBIfam" id="NF005547">
    <property type="entry name" value="PRK07208.1-3"/>
    <property type="match status" value="1"/>
</dbReference>
<dbReference type="NCBIfam" id="NF005545">
    <property type="entry name" value="PRK07208.1-1"/>
    <property type="match status" value="1"/>
</dbReference>
<feature type="region of interest" description="Disordered" evidence="1">
    <location>
        <begin position="468"/>
        <end position="555"/>
    </location>
</feature>
<sequence>MGEKNGTVVIGAGPAGLTAAYELLRHGEPVRVFEVDDVVGGISRTVERDGWRFDIGGHRFFTKVSRVEAFWHEILPDEDFLLRPRMSRIYYRGALYDYPLNAGNALRNLGLVEAVRCMGSYARARLRPPRDQSHFEGWVSARFGWRLYSKFFKTYTEKVWGMPADRLQADWAAQRIKNMSLSTAVLNALLPRRNRKDVTSLIEEFQYPKFGPGMMWERCTEQVRSRGGSVRTNTWVRAVHRDPAARRATAVTVADADGERTEAADHVISSMPISALVRAMRPEAPAHVRAAADDLRYRDFLTVALIVPEEFSFPDNWIYVHDPAAKVGRIQNFGSWSPYLVKDGRTCLGLEYFVFEDDEMWRKPDAELVALATAELEKLGLVRPGCVEAGHVVRMPKAYPVYDERYQHNVNVIRDWLAREVPNVHPVGRNGMHRYNNQDHSMLTAMLTAENIAHGRAHDVWSVNVEQDYHEQRSAGRNDGRAGTGRDAPLVPARPLTPTRAGAAPNAYARPEAARPDGGRPDGVRPDGGRPVGTPVRGGAAGARRPAATARPDRP</sequence>
<reference evidence="4" key="1">
    <citation type="submission" date="2016-06" db="EMBL/GenBank/DDBJ databases">
        <authorList>
            <person name="Varghese N."/>
            <person name="Submissions Spin"/>
        </authorList>
    </citation>
    <scope>NUCLEOTIDE SEQUENCE [LARGE SCALE GENOMIC DNA]</scope>
    <source>
        <strain evidence="4">DSM 44830</strain>
    </source>
</reference>
<dbReference type="SUPFAM" id="SSF51971">
    <property type="entry name" value="Nucleotide-binding domain"/>
    <property type="match status" value="1"/>
</dbReference>
<dbReference type="PRINTS" id="PR00419">
    <property type="entry name" value="ADXRDTASE"/>
</dbReference>
<dbReference type="AlphaFoldDB" id="A0A1C4WPK2"/>
<dbReference type="GO" id="GO:0005829">
    <property type="term" value="C:cytosol"/>
    <property type="evidence" value="ECO:0007669"/>
    <property type="project" value="TreeGrafter"/>
</dbReference>
<name>A0A1C4WPK2_9ACTN</name>
<dbReference type="NCBIfam" id="NF005548">
    <property type="entry name" value="PRK07208.1-4"/>
    <property type="match status" value="1"/>
</dbReference>
<dbReference type="Pfam" id="PF01593">
    <property type="entry name" value="Amino_oxidase"/>
    <property type="match status" value="1"/>
</dbReference>
<organism evidence="3 4">
    <name type="scientific">Micromonospora mirobrigensis</name>
    <dbReference type="NCBI Taxonomy" id="262898"/>
    <lineage>
        <taxon>Bacteria</taxon>
        <taxon>Bacillati</taxon>
        <taxon>Actinomycetota</taxon>
        <taxon>Actinomycetes</taxon>
        <taxon>Micromonosporales</taxon>
        <taxon>Micromonosporaceae</taxon>
        <taxon>Micromonospora</taxon>
    </lineage>
</organism>